<comment type="caution">
    <text evidence="2">The sequence shown here is derived from an EMBL/GenBank/DDBJ whole genome shotgun (WGS) entry which is preliminary data.</text>
</comment>
<proteinExistence type="predicted"/>
<sequence length="205" mass="24165">MAFENDWSLMASENDWSHAFQKYDFDDAYFNDVGSSDACEDNDDDWTYSECEREEKAEFNLVNPIVEEMYAYMQRHFDKQPMRISTLTGRSYMDEIIKGNPAKCDEMFRMMLELLEHLVYELARHGYLRDGQGGVNATQAVAILLYILGHNICYRFVVDRFQHSTETVSRHFRWVLQVVHAYTKHLIKPDPNVMGLPKHLQVNKY</sequence>
<dbReference type="InterPro" id="IPR058353">
    <property type="entry name" value="DUF8040"/>
</dbReference>
<reference evidence="2 3" key="1">
    <citation type="submission" date="2024-01" db="EMBL/GenBank/DDBJ databases">
        <title>A telomere-to-telomere, gap-free genome of sweet tea (Lithocarpus litseifolius).</title>
        <authorList>
            <person name="Zhou J."/>
        </authorList>
    </citation>
    <scope>NUCLEOTIDE SEQUENCE [LARGE SCALE GENOMIC DNA]</scope>
    <source>
        <strain evidence="2">Zhou-2022a</strain>
        <tissue evidence="2">Leaf</tissue>
    </source>
</reference>
<dbReference type="Proteomes" id="UP001459277">
    <property type="component" value="Unassembled WGS sequence"/>
</dbReference>
<evidence type="ECO:0000259" key="1">
    <source>
        <dbReference type="Pfam" id="PF26138"/>
    </source>
</evidence>
<protein>
    <recommendedName>
        <fullName evidence="1">DUF8040 domain-containing protein</fullName>
    </recommendedName>
</protein>
<dbReference type="Pfam" id="PF26138">
    <property type="entry name" value="DUF8040"/>
    <property type="match status" value="1"/>
</dbReference>
<evidence type="ECO:0000313" key="3">
    <source>
        <dbReference type="Proteomes" id="UP001459277"/>
    </source>
</evidence>
<evidence type="ECO:0000313" key="2">
    <source>
        <dbReference type="EMBL" id="KAK9991407.1"/>
    </source>
</evidence>
<dbReference type="AlphaFoldDB" id="A0AAW2BZX5"/>
<accession>A0AAW2BZX5</accession>
<dbReference type="EMBL" id="JAZDWU010000009">
    <property type="protein sequence ID" value="KAK9991407.1"/>
    <property type="molecule type" value="Genomic_DNA"/>
</dbReference>
<name>A0AAW2BZX5_9ROSI</name>
<keyword evidence="3" id="KW-1185">Reference proteome</keyword>
<organism evidence="2 3">
    <name type="scientific">Lithocarpus litseifolius</name>
    <dbReference type="NCBI Taxonomy" id="425828"/>
    <lineage>
        <taxon>Eukaryota</taxon>
        <taxon>Viridiplantae</taxon>
        <taxon>Streptophyta</taxon>
        <taxon>Embryophyta</taxon>
        <taxon>Tracheophyta</taxon>
        <taxon>Spermatophyta</taxon>
        <taxon>Magnoliopsida</taxon>
        <taxon>eudicotyledons</taxon>
        <taxon>Gunneridae</taxon>
        <taxon>Pentapetalae</taxon>
        <taxon>rosids</taxon>
        <taxon>fabids</taxon>
        <taxon>Fagales</taxon>
        <taxon>Fagaceae</taxon>
        <taxon>Lithocarpus</taxon>
    </lineage>
</organism>
<gene>
    <name evidence="2" type="ORF">SO802_026392</name>
</gene>
<feature type="domain" description="DUF8040" evidence="1">
    <location>
        <begin position="85"/>
        <end position="179"/>
    </location>
</feature>